<dbReference type="InterPro" id="IPR051976">
    <property type="entry name" value="Synaptopodin_domain"/>
</dbReference>
<feature type="region of interest" description="Disordered" evidence="5">
    <location>
        <begin position="483"/>
        <end position="513"/>
    </location>
</feature>
<reference evidence="6" key="1">
    <citation type="submission" date="2019-08" db="EMBL/GenBank/DDBJ databases">
        <title>Three high-quality genomes provides insights into domestication of ducks.</title>
        <authorList>
            <person name="Hou Z.C."/>
            <person name="Zhu F."/>
            <person name="Yin Z.T."/>
            <person name="Zhang F."/>
        </authorList>
    </citation>
    <scope>NUCLEOTIDE SEQUENCE [LARGE SCALE GENOMIC DNA]</scope>
</reference>
<proteinExistence type="inferred from homology"/>
<evidence type="ECO:0000313" key="7">
    <source>
        <dbReference type="Proteomes" id="UP000694400"/>
    </source>
</evidence>
<feature type="compositionally biased region" description="Polar residues" evidence="5">
    <location>
        <begin position="171"/>
        <end position="204"/>
    </location>
</feature>
<evidence type="ECO:0000256" key="5">
    <source>
        <dbReference type="SAM" id="MobiDB-lite"/>
    </source>
</evidence>
<feature type="compositionally biased region" description="Pro residues" evidence="5">
    <location>
        <begin position="246"/>
        <end position="264"/>
    </location>
</feature>
<keyword evidence="3" id="KW-0597">Phosphoprotein</keyword>
<organism evidence="6 7">
    <name type="scientific">Anas platyrhynchos</name>
    <name type="common">Mallard</name>
    <name type="synonym">Anas boschas</name>
    <dbReference type="NCBI Taxonomy" id="8839"/>
    <lineage>
        <taxon>Eukaryota</taxon>
        <taxon>Metazoa</taxon>
        <taxon>Chordata</taxon>
        <taxon>Craniata</taxon>
        <taxon>Vertebrata</taxon>
        <taxon>Euteleostomi</taxon>
        <taxon>Archelosauria</taxon>
        <taxon>Archosauria</taxon>
        <taxon>Dinosauria</taxon>
        <taxon>Saurischia</taxon>
        <taxon>Theropoda</taxon>
        <taxon>Coelurosauria</taxon>
        <taxon>Aves</taxon>
        <taxon>Neognathae</taxon>
        <taxon>Galloanserae</taxon>
        <taxon>Anseriformes</taxon>
        <taxon>Anatidae</taxon>
        <taxon>Anatinae</taxon>
        <taxon>Anas</taxon>
    </lineage>
</organism>
<feature type="region of interest" description="Disordered" evidence="5">
    <location>
        <begin position="158"/>
        <end position="284"/>
    </location>
</feature>
<evidence type="ECO:0000256" key="3">
    <source>
        <dbReference type="ARBA" id="ARBA00022553"/>
    </source>
</evidence>
<reference evidence="6" key="3">
    <citation type="submission" date="2025-09" db="UniProtKB">
        <authorList>
            <consortium name="Ensembl"/>
        </authorList>
    </citation>
    <scope>IDENTIFICATION</scope>
</reference>
<dbReference type="PANTHER" id="PTHR24217">
    <property type="entry name" value="PUTATIVE-RELATED"/>
    <property type="match status" value="1"/>
</dbReference>
<dbReference type="GO" id="GO:0032233">
    <property type="term" value="P:positive regulation of actin filament bundle assembly"/>
    <property type="evidence" value="ECO:0007669"/>
    <property type="project" value="TreeGrafter"/>
</dbReference>
<feature type="region of interest" description="Disordered" evidence="5">
    <location>
        <begin position="331"/>
        <end position="429"/>
    </location>
</feature>
<feature type="region of interest" description="Disordered" evidence="5">
    <location>
        <begin position="657"/>
        <end position="869"/>
    </location>
</feature>
<protein>
    <recommendedName>
        <fullName evidence="8">Synaptopodin</fullName>
    </recommendedName>
</protein>
<dbReference type="AlphaFoldDB" id="A0A8B9SKM4"/>
<feature type="compositionally biased region" description="Polar residues" evidence="5">
    <location>
        <begin position="230"/>
        <end position="239"/>
    </location>
</feature>
<dbReference type="Proteomes" id="UP000694400">
    <property type="component" value="Chromosome 14"/>
</dbReference>
<dbReference type="PANTHER" id="PTHR24217:SF13">
    <property type="entry name" value="SYNAPTOPODIN"/>
    <property type="match status" value="1"/>
</dbReference>
<dbReference type="Ensembl" id="ENSAPLT00020008243.1">
    <property type="protein sequence ID" value="ENSAPLP00020007657.1"/>
    <property type="gene ID" value="ENSAPLG00020005650.1"/>
</dbReference>
<reference evidence="6" key="2">
    <citation type="submission" date="2025-08" db="UniProtKB">
        <authorList>
            <consortium name="Ensembl"/>
        </authorList>
    </citation>
    <scope>IDENTIFICATION</scope>
</reference>
<name>A0A8B9SKM4_ANAPL</name>
<accession>A0A8B9SKM4</accession>
<dbReference type="GO" id="GO:0098886">
    <property type="term" value="P:modification of dendritic spine"/>
    <property type="evidence" value="ECO:0007669"/>
    <property type="project" value="TreeGrafter"/>
</dbReference>
<feature type="compositionally biased region" description="Low complexity" evidence="5">
    <location>
        <begin position="410"/>
        <end position="420"/>
    </location>
</feature>
<comment type="similarity">
    <text evidence="4">Belongs to the synaptopodin family.</text>
</comment>
<dbReference type="GO" id="GO:0001725">
    <property type="term" value="C:stress fiber"/>
    <property type="evidence" value="ECO:0007669"/>
    <property type="project" value="TreeGrafter"/>
</dbReference>
<dbReference type="GO" id="GO:0030018">
    <property type="term" value="C:Z disc"/>
    <property type="evidence" value="ECO:0007669"/>
    <property type="project" value="TreeGrafter"/>
</dbReference>
<feature type="compositionally biased region" description="Pro residues" evidence="5">
    <location>
        <begin position="717"/>
        <end position="732"/>
    </location>
</feature>
<evidence type="ECO:0000256" key="4">
    <source>
        <dbReference type="ARBA" id="ARBA00038161"/>
    </source>
</evidence>
<dbReference type="InterPro" id="IPR011049">
    <property type="entry name" value="Serralysin-like_metalloprot_C"/>
</dbReference>
<evidence type="ECO:0000256" key="2">
    <source>
        <dbReference type="ARBA" id="ARBA00022490"/>
    </source>
</evidence>
<evidence type="ECO:0000256" key="1">
    <source>
        <dbReference type="ARBA" id="ARBA00004496"/>
    </source>
</evidence>
<dbReference type="GO" id="GO:0003779">
    <property type="term" value="F:actin binding"/>
    <property type="evidence" value="ECO:0007669"/>
    <property type="project" value="TreeGrafter"/>
</dbReference>
<dbReference type="GO" id="GO:0097444">
    <property type="term" value="C:spine apparatus"/>
    <property type="evidence" value="ECO:0007669"/>
    <property type="project" value="TreeGrafter"/>
</dbReference>
<evidence type="ECO:0000313" key="6">
    <source>
        <dbReference type="Ensembl" id="ENSAPLP00020007657.1"/>
    </source>
</evidence>
<comment type="subcellular location">
    <subcellularLocation>
        <location evidence="1">Cytoplasm</location>
    </subcellularLocation>
</comment>
<keyword evidence="2" id="KW-0963">Cytoplasm</keyword>
<feature type="region of interest" description="Disordered" evidence="5">
    <location>
        <begin position="583"/>
        <end position="619"/>
    </location>
</feature>
<sequence length="892" mass="90235">MAWGAAWLLPVPSQSVRIPEQKNGEVAAAPMGTGSISIGTGNAPVGTASITLGTGNTPVGTAKVTLGTGNVEMPSVPVGTASTPSGTASAPMGMANPPMGMPNTPMGTAITPMGTANSPMGTASVPTGMANASMGMPSAPMGTASTSMGSASVPMGMPSEPMGMPSAPVGTASTPLGTASTPLGTASSPVGTATPSGQAQNGARSRQYYEVHLTLAKPKPVKNRTARPFGTQTPATPSQGPEGVPSQPPERAPPAPTELPPPPTYAETLGSPPPLSRVRSPPAYSALYPPVEQKVLQSPVHGAGAVPPLPKTGILEESAARRAHKKSMFTFVEKPKLGPNPDLLDLVQSADSRKKQKEHGEPGAEDEPFALGAEASNFVPSSAGQGRAAPRTGRRCPGVVVLPQIPPHPAQTQAPAQPQPHRSQGEGGRAVCPPAVPHGEVHHRGSLPARPAALPVAHHVPASLLEVRRHRLPLAHGLQAPRAESLQALQNPPGVSLRRPGGERGVPEGAGALQAPALPAPAFALHPLPIQSPTEGRATAQTLSSRRLPLPAENVLPGLSIASFPRLAASCRRGGLQPLPWCQRGSAPASEQPPHSRSLGGAAAGLAVPPSEGGLPGAPALLLHQERGDRGAGQAHVPPRLTHLDAPICSGARAAWTAGPARPRCPSWTRAPPGPRRGARGPCPRCGRTPTPGPAGRCKRGSPGTSSTLPAGRAPRPKPWGPRAPGPSPPHATSPQVMGSPGLPRSPRPEGCRAPAPQVATSACSVPAAAGSPSPGYKSPLPSPRVDGPRSCASPGVSRATWAEGRRLLLSPGSAGLSPTPKSPLPSPVVGARSPAKRYSSRSPTDSDVSLDSEDSGAKSPGIHSFNLCPRGWTGSLRLKPGGLPSGAPCTS</sequence>
<dbReference type="GO" id="GO:1905355">
    <property type="term" value="P:spine apparatus assembly"/>
    <property type="evidence" value="ECO:0007669"/>
    <property type="project" value="TreeGrafter"/>
</dbReference>
<evidence type="ECO:0008006" key="8">
    <source>
        <dbReference type="Google" id="ProtNLM"/>
    </source>
</evidence>
<feature type="compositionally biased region" description="Low complexity" evidence="5">
    <location>
        <begin position="680"/>
        <end position="696"/>
    </location>
</feature>
<dbReference type="GO" id="GO:0005634">
    <property type="term" value="C:nucleus"/>
    <property type="evidence" value="ECO:0007669"/>
    <property type="project" value="TreeGrafter"/>
</dbReference>
<feature type="compositionally biased region" description="Low complexity" evidence="5">
    <location>
        <begin position="808"/>
        <end position="820"/>
    </location>
</feature>
<dbReference type="SUPFAM" id="SSF101967">
    <property type="entry name" value="Adhesin YadA, collagen-binding domain"/>
    <property type="match status" value="1"/>
</dbReference>